<accession>A0A8H6DS34</accession>
<evidence type="ECO:0000256" key="2">
    <source>
        <dbReference type="ARBA" id="ARBA00022553"/>
    </source>
</evidence>
<feature type="compositionally biased region" description="Basic and acidic residues" evidence="4">
    <location>
        <begin position="244"/>
        <end position="261"/>
    </location>
</feature>
<evidence type="ECO:0000313" key="5">
    <source>
        <dbReference type="EMBL" id="KAF5845763.1"/>
    </source>
</evidence>
<feature type="region of interest" description="Disordered" evidence="4">
    <location>
        <begin position="527"/>
        <end position="741"/>
    </location>
</feature>
<reference evidence="5" key="1">
    <citation type="submission" date="2019-11" db="EMBL/GenBank/DDBJ databases">
        <title>Bipolaris sorokiniana Genome sequencing.</title>
        <authorList>
            <person name="Wang H."/>
        </authorList>
    </citation>
    <scope>NUCLEOTIDE SEQUENCE</scope>
</reference>
<organism evidence="5 6">
    <name type="scientific">Cochliobolus sativus</name>
    <name type="common">Common root rot and spot blotch fungus</name>
    <name type="synonym">Bipolaris sorokiniana</name>
    <dbReference type="NCBI Taxonomy" id="45130"/>
    <lineage>
        <taxon>Eukaryota</taxon>
        <taxon>Fungi</taxon>
        <taxon>Dikarya</taxon>
        <taxon>Ascomycota</taxon>
        <taxon>Pezizomycotina</taxon>
        <taxon>Dothideomycetes</taxon>
        <taxon>Pleosporomycetidae</taxon>
        <taxon>Pleosporales</taxon>
        <taxon>Pleosporineae</taxon>
        <taxon>Pleosporaceae</taxon>
        <taxon>Bipolaris</taxon>
    </lineage>
</organism>
<feature type="region of interest" description="Disordered" evidence="4">
    <location>
        <begin position="353"/>
        <end position="383"/>
    </location>
</feature>
<keyword evidence="2" id="KW-0597">Phosphoprotein</keyword>
<dbReference type="Pfam" id="PF04615">
    <property type="entry name" value="Utp14"/>
    <property type="match status" value="1"/>
</dbReference>
<feature type="compositionally biased region" description="Basic and acidic residues" evidence="4">
    <location>
        <begin position="527"/>
        <end position="543"/>
    </location>
</feature>
<feature type="compositionally biased region" description="Polar residues" evidence="4">
    <location>
        <begin position="366"/>
        <end position="383"/>
    </location>
</feature>
<name>A0A8H6DS34_COCSA</name>
<gene>
    <name evidence="5" type="ORF">GGP41_009608</name>
</gene>
<feature type="region of interest" description="Disordered" evidence="4">
    <location>
        <begin position="850"/>
        <end position="875"/>
    </location>
</feature>
<feature type="region of interest" description="Disordered" evidence="4">
    <location>
        <begin position="296"/>
        <end position="330"/>
    </location>
</feature>
<feature type="compositionally biased region" description="Polar residues" evidence="4">
    <location>
        <begin position="676"/>
        <end position="696"/>
    </location>
</feature>
<feature type="compositionally biased region" description="Acidic residues" evidence="4">
    <location>
        <begin position="212"/>
        <end position="227"/>
    </location>
</feature>
<comment type="caution">
    <text evidence="5">The sequence shown here is derived from an EMBL/GenBank/DDBJ whole genome shotgun (WGS) entry which is preliminary data.</text>
</comment>
<proteinExistence type="predicted"/>
<feature type="compositionally biased region" description="Acidic residues" evidence="4">
    <location>
        <begin position="121"/>
        <end position="135"/>
    </location>
</feature>
<dbReference type="GO" id="GO:0032040">
    <property type="term" value="C:small-subunit processome"/>
    <property type="evidence" value="ECO:0007669"/>
    <property type="project" value="InterPro"/>
</dbReference>
<feature type="compositionally biased region" description="Acidic residues" evidence="4">
    <location>
        <begin position="616"/>
        <end position="627"/>
    </location>
</feature>
<evidence type="ECO:0000256" key="3">
    <source>
        <dbReference type="ARBA" id="ARBA00023242"/>
    </source>
</evidence>
<evidence type="ECO:0000256" key="4">
    <source>
        <dbReference type="SAM" id="MobiDB-lite"/>
    </source>
</evidence>
<feature type="compositionally biased region" description="Basic and acidic residues" evidence="4">
    <location>
        <begin position="484"/>
        <end position="503"/>
    </location>
</feature>
<dbReference type="PANTHER" id="PTHR14150">
    <property type="entry name" value="U3 SMALL NUCLEOLAR RNA-ASSOCIATED PROTEIN 14"/>
    <property type="match status" value="1"/>
</dbReference>
<feature type="compositionally biased region" description="Polar residues" evidence="4">
    <location>
        <begin position="708"/>
        <end position="718"/>
    </location>
</feature>
<feature type="region of interest" description="Disordered" evidence="4">
    <location>
        <begin position="755"/>
        <end position="776"/>
    </location>
</feature>
<dbReference type="AlphaFoldDB" id="A0A8H6DS34"/>
<dbReference type="EMBL" id="WNKQ01000018">
    <property type="protein sequence ID" value="KAF5845763.1"/>
    <property type="molecule type" value="Genomic_DNA"/>
</dbReference>
<feature type="compositionally biased region" description="Basic and acidic residues" evidence="4">
    <location>
        <begin position="767"/>
        <end position="776"/>
    </location>
</feature>
<keyword evidence="3" id="KW-0539">Nucleus</keyword>
<feature type="compositionally biased region" description="Basic and acidic residues" evidence="4">
    <location>
        <begin position="91"/>
        <end position="108"/>
    </location>
</feature>
<protein>
    <submittedName>
        <fullName evidence="5">Uncharacterized protein</fullName>
    </submittedName>
</protein>
<feature type="region of interest" description="Disordered" evidence="4">
    <location>
        <begin position="32"/>
        <end position="261"/>
    </location>
</feature>
<dbReference type="GO" id="GO:0006364">
    <property type="term" value="P:rRNA processing"/>
    <property type="evidence" value="ECO:0007669"/>
    <property type="project" value="InterPro"/>
</dbReference>
<comment type="subcellular location">
    <subcellularLocation>
        <location evidence="1">Nucleus</location>
        <location evidence="1">Nucleolus</location>
    </subcellularLocation>
</comment>
<sequence>MPKRRRYAQRLMDAAEFARRWHGPQLEKSAAKISTFGFARPSDLHHRHNTKMPPRIARSSIQSGDSSSKGRSNARNPKKAQKRALDAYAIAEHENLDSPKIRKNRLGEFDPAFNRKRARDDDEDNEEDEDEDEDEGPKRRKRRTGDESYDEGSDSEGNTWQMGHVDNDDSDDSIDSDEAFGDSDEERFEGFTFRGSSKSQKNKPKNDNDVMGSDDDFESFSEDESDNADDRQAQLQDLISSLASKEDDGKPKGKRVEVHESAAPDEFGVARKVDLLSLKPKVADAEKKKALKLLEDDKSSKRNDIARKLDAPLPKRAQDKLDRAAANAKANETLERWTDTIKRNRRAEHLMFPLQNASGGEPTGEKTLQPTTTAAPTNDLESTIQSILQQSGLSNGKEDEEKLQKWEELQTNKLPMEEVLKRRAELRMQRELLFREEVRAKRIKKIKSKSYRRVHRKEREKMLEKEREQLKADGVDLSEEEREYNDRRRAEERMGAKHRESKWAKGIKATGRAAWDQDALDGVTEMAKRNEELRRRVEGKAIRDDEEGSDVPSDEESEDDEQSDEDALQKSLGKLKENPFSTGKSKLGMMAFMQRSEAARRAENDEAVERIRRDLADEDSDEDEIDENATKAGRRRYGPNGNVAAPAIQVGRSEFEEHAGSDDEQPAAKNEDSAPELSSNRSSAPKRNGISGLSNGTRKERNAAPAQTAENESGSSNPFLVKAKKEKKTPKEPEPFPVTEIPKPVVQEQTVVVSKPAAKAKVQKKSKPVEKPQETKVDDFLKQRITAADDDGWATVLGGQDDEEDQDDEDIENEGIDLDIVMRNQALTAKGFAGDDVVAEFDAEKKATITEEETTETTSILPGWGAWTGEGMSKAEKKRNIGTKTVIHKSGIDAAKRKDKKLDKVIINERRVKPNTKYMASQLPFPFENREQYERSLRVPKGKEWVTKKTHQDVTRPRVIVKQGIIKPLRKPLA</sequence>
<feature type="region of interest" description="Disordered" evidence="4">
    <location>
        <begin position="450"/>
        <end position="508"/>
    </location>
</feature>
<feature type="compositionally biased region" description="Acidic residues" evidence="4">
    <location>
        <begin position="168"/>
        <end position="187"/>
    </location>
</feature>
<feature type="compositionally biased region" description="Polar residues" evidence="4">
    <location>
        <begin position="233"/>
        <end position="243"/>
    </location>
</feature>
<feature type="compositionally biased region" description="Low complexity" evidence="4">
    <location>
        <begin position="58"/>
        <end position="71"/>
    </location>
</feature>
<feature type="compositionally biased region" description="Acidic residues" evidence="4">
    <location>
        <begin position="544"/>
        <end position="566"/>
    </location>
</feature>
<evidence type="ECO:0000256" key="1">
    <source>
        <dbReference type="ARBA" id="ARBA00004604"/>
    </source>
</evidence>
<evidence type="ECO:0000313" key="6">
    <source>
        <dbReference type="Proteomes" id="UP000624244"/>
    </source>
</evidence>
<feature type="compositionally biased region" description="Basic and acidic residues" evidence="4">
    <location>
        <begin position="296"/>
        <end position="310"/>
    </location>
</feature>
<dbReference type="PANTHER" id="PTHR14150:SF12">
    <property type="entry name" value="U3 SMALL NUCLEOLAR RNA-ASSOCIATED PROTEIN 14 HOMOLOG A"/>
    <property type="match status" value="1"/>
</dbReference>
<feature type="compositionally biased region" description="Basic and acidic residues" evidence="4">
    <location>
        <begin position="457"/>
        <end position="474"/>
    </location>
</feature>
<dbReference type="Proteomes" id="UP000624244">
    <property type="component" value="Unassembled WGS sequence"/>
</dbReference>
<dbReference type="InterPro" id="IPR006709">
    <property type="entry name" value="SSU_processome_Utp14"/>
</dbReference>
<feature type="compositionally biased region" description="Basic and acidic residues" evidence="4">
    <location>
        <begin position="597"/>
        <end position="615"/>
    </location>
</feature>